<sequence>MQEEPPEIEMNPTEFETIEEVDGKAVIGELEDPGTDSEPSTDTVETTIVVEDYFESYEAMERAGLLFIKHEEPRKGVWIGLHHPEDHLDALTAYLQEKADEGKIPYNRVHIYYAPFTQKDLADRTRLVADEVSRIASKYEGTGFEVSTDFHTGEPIVTHNFLNEDDKAELQVAFPQYKINFENGGTQVPEKESDRVLEPDSPVTDNPELSGQYIFEVEEDAFSTAEAGAIAGEQFDATDWSFKGAAEQLKVGQRVEVDGTGFSLTSYPEQSGAVIVKILPSYQPQDADKTEEQIVQELVQMNSFRKPNIKTISELTYVQAADKWTASVINSENDQV</sequence>
<evidence type="ECO:0000313" key="2">
    <source>
        <dbReference type="EMBL" id="KIL46669.1"/>
    </source>
</evidence>
<dbReference type="RefSeq" id="WP_041123308.1">
    <property type="nucleotide sequence ID" value="NZ_JXRQ01000025.1"/>
</dbReference>
<gene>
    <name evidence="2" type="ORF">KP77_27960</name>
</gene>
<accession>A0A0C2RY11</accession>
<comment type="caution">
    <text evidence="2">The sequence shown here is derived from an EMBL/GenBank/DDBJ whole genome shotgun (WGS) entry which is preliminary data.</text>
</comment>
<reference evidence="2 3" key="1">
    <citation type="submission" date="2015-01" db="EMBL/GenBank/DDBJ databases">
        <title>Genome sequence of Jeotgalibacillus alimentarius.</title>
        <authorList>
            <person name="Goh K.M."/>
            <person name="Chan K.-G."/>
            <person name="Yaakop A.S."/>
            <person name="Ee R."/>
            <person name="Gan H.M."/>
            <person name="Chan C.S."/>
        </authorList>
    </citation>
    <scope>NUCLEOTIDE SEQUENCE [LARGE SCALE GENOMIC DNA]</scope>
    <source>
        <strain evidence="2 3">YKJ-13</strain>
    </source>
</reference>
<dbReference type="Proteomes" id="UP000031950">
    <property type="component" value="Unassembled WGS sequence"/>
</dbReference>
<dbReference type="STRING" id="135826.KP77_27960"/>
<dbReference type="OrthoDB" id="2603210at2"/>
<dbReference type="AlphaFoldDB" id="A0A0C2RY11"/>
<protein>
    <submittedName>
        <fullName evidence="2">Uncharacterized protein</fullName>
    </submittedName>
</protein>
<keyword evidence="3" id="KW-1185">Reference proteome</keyword>
<feature type="compositionally biased region" description="Basic and acidic residues" evidence="1">
    <location>
        <begin position="189"/>
        <end position="198"/>
    </location>
</feature>
<proteinExistence type="predicted"/>
<dbReference type="PATRIC" id="fig|135826.4.peg.2780"/>
<evidence type="ECO:0000256" key="1">
    <source>
        <dbReference type="SAM" id="MobiDB-lite"/>
    </source>
</evidence>
<organism evidence="2 3">
    <name type="scientific">Jeotgalibacillus alimentarius</name>
    <dbReference type="NCBI Taxonomy" id="135826"/>
    <lineage>
        <taxon>Bacteria</taxon>
        <taxon>Bacillati</taxon>
        <taxon>Bacillota</taxon>
        <taxon>Bacilli</taxon>
        <taxon>Bacillales</taxon>
        <taxon>Caryophanaceae</taxon>
        <taxon>Jeotgalibacillus</taxon>
    </lineage>
</organism>
<dbReference type="EMBL" id="JXRQ01000025">
    <property type="protein sequence ID" value="KIL46669.1"/>
    <property type="molecule type" value="Genomic_DNA"/>
</dbReference>
<feature type="region of interest" description="Disordered" evidence="1">
    <location>
        <begin position="183"/>
        <end position="208"/>
    </location>
</feature>
<name>A0A0C2RY11_9BACL</name>
<evidence type="ECO:0000313" key="3">
    <source>
        <dbReference type="Proteomes" id="UP000031950"/>
    </source>
</evidence>